<keyword evidence="6" id="KW-0963">Cytoplasm</keyword>
<dbReference type="PANTHER" id="PTHR10091:SF0">
    <property type="entry name" value="GALACTOSE MUTAROTASE"/>
    <property type="match status" value="1"/>
</dbReference>
<dbReference type="GO" id="GO:0005737">
    <property type="term" value="C:cytoplasm"/>
    <property type="evidence" value="ECO:0007669"/>
    <property type="project" value="UniProtKB-SubCell"/>
</dbReference>
<evidence type="ECO:0000256" key="3">
    <source>
        <dbReference type="ARBA" id="ARBA00005028"/>
    </source>
</evidence>
<name>A0A1M7LAC8_9BACT</name>
<dbReference type="EMBL" id="FRCY01000003">
    <property type="protein sequence ID" value="SHM74749.1"/>
    <property type="molecule type" value="Genomic_DNA"/>
</dbReference>
<dbReference type="NCBIfam" id="NF008277">
    <property type="entry name" value="PRK11055.1"/>
    <property type="match status" value="1"/>
</dbReference>
<dbReference type="InterPro" id="IPR015443">
    <property type="entry name" value="Aldose_1-epimerase"/>
</dbReference>
<dbReference type="InterPro" id="IPR047215">
    <property type="entry name" value="Galactose_mutarotase-like"/>
</dbReference>
<evidence type="ECO:0000256" key="4">
    <source>
        <dbReference type="ARBA" id="ARBA00006206"/>
    </source>
</evidence>
<dbReference type="InterPro" id="IPR014718">
    <property type="entry name" value="GH-type_carb-bd"/>
</dbReference>
<keyword evidence="9 11" id="KW-0413">Isomerase</keyword>
<dbReference type="CDD" id="cd09019">
    <property type="entry name" value="galactose_mutarotase_like"/>
    <property type="match status" value="1"/>
</dbReference>
<evidence type="ECO:0000256" key="12">
    <source>
        <dbReference type="PIRSR" id="PIRSR005096-1"/>
    </source>
</evidence>
<keyword evidence="7" id="KW-0597">Phosphoprotein</keyword>
<dbReference type="SUPFAM" id="SSF74650">
    <property type="entry name" value="Galactose mutarotase-like"/>
    <property type="match status" value="1"/>
</dbReference>
<feature type="active site" description="Proton donor" evidence="12">
    <location>
        <position position="213"/>
    </location>
</feature>
<dbReference type="FunFam" id="2.70.98.10:FF:000003">
    <property type="entry name" value="Aldose 1-epimerase"/>
    <property type="match status" value="1"/>
</dbReference>
<feature type="binding site" evidence="14">
    <location>
        <begin position="116"/>
        <end position="117"/>
    </location>
    <ligand>
        <name>beta-D-galactose</name>
        <dbReference type="ChEBI" id="CHEBI:27667"/>
    </ligand>
</feature>
<evidence type="ECO:0000256" key="8">
    <source>
        <dbReference type="ARBA" id="ARBA00022837"/>
    </source>
</evidence>
<dbReference type="PANTHER" id="PTHR10091">
    <property type="entry name" value="ALDOSE-1-EPIMERASE"/>
    <property type="match status" value="1"/>
</dbReference>
<gene>
    <name evidence="15" type="ORF">SAMN04488057_103186</name>
</gene>
<dbReference type="EC" id="5.1.3.3" evidence="11"/>
<dbReference type="RefSeq" id="WP_073093642.1">
    <property type="nucleotide sequence ID" value="NZ_FRCY01000003.1"/>
</dbReference>
<keyword evidence="10 11" id="KW-0119">Carbohydrate metabolism</keyword>
<keyword evidence="8" id="KW-0106">Calcium</keyword>
<dbReference type="UniPathway" id="UPA00242"/>
<dbReference type="InterPro" id="IPR011013">
    <property type="entry name" value="Gal_mutarotase_sf_dom"/>
</dbReference>
<dbReference type="OrthoDB" id="9779408at2"/>
<evidence type="ECO:0000313" key="16">
    <source>
        <dbReference type="Proteomes" id="UP000184513"/>
    </source>
</evidence>
<dbReference type="Proteomes" id="UP000184513">
    <property type="component" value="Unassembled WGS sequence"/>
</dbReference>
<dbReference type="PROSITE" id="PS51257">
    <property type="entry name" value="PROKAR_LIPOPROTEIN"/>
    <property type="match status" value="1"/>
</dbReference>
<comment type="catalytic activity">
    <reaction evidence="11">
        <text>alpha-D-glucose = beta-D-glucose</text>
        <dbReference type="Rhea" id="RHEA:10264"/>
        <dbReference type="ChEBI" id="CHEBI:15903"/>
        <dbReference type="ChEBI" id="CHEBI:17925"/>
        <dbReference type="EC" id="5.1.3.3"/>
    </reaction>
</comment>
<dbReference type="GO" id="GO:0006006">
    <property type="term" value="P:glucose metabolic process"/>
    <property type="evidence" value="ECO:0007669"/>
    <property type="project" value="TreeGrafter"/>
</dbReference>
<evidence type="ECO:0000313" key="15">
    <source>
        <dbReference type="EMBL" id="SHM74749.1"/>
    </source>
</evidence>
<dbReference type="Gene3D" id="2.70.98.10">
    <property type="match status" value="1"/>
</dbReference>
<dbReference type="GO" id="GO:0030246">
    <property type="term" value="F:carbohydrate binding"/>
    <property type="evidence" value="ECO:0007669"/>
    <property type="project" value="InterPro"/>
</dbReference>
<comment type="pathway">
    <text evidence="3 11">Carbohydrate metabolism; hexose metabolism.</text>
</comment>
<comment type="similarity">
    <text evidence="4 11">Belongs to the aldose epimerase family.</text>
</comment>
<comment type="subcellular location">
    <subcellularLocation>
        <location evidence="2">Cytoplasm</location>
    </subcellularLocation>
</comment>
<comment type="subunit">
    <text evidence="5">Monomer.</text>
</comment>
<evidence type="ECO:0000256" key="1">
    <source>
        <dbReference type="ARBA" id="ARBA00001913"/>
    </source>
</evidence>
<reference evidence="15 16" key="1">
    <citation type="submission" date="2016-11" db="EMBL/GenBank/DDBJ databases">
        <authorList>
            <person name="Jaros S."/>
            <person name="Januszkiewicz K."/>
            <person name="Wedrychowicz H."/>
        </authorList>
    </citation>
    <scope>NUCLEOTIDE SEQUENCE [LARGE SCALE GENOMIC DNA]</scope>
    <source>
        <strain evidence="15 16">CGMCC 1.6102</strain>
    </source>
</reference>
<dbReference type="GO" id="GO:0004034">
    <property type="term" value="F:aldose 1-epimerase activity"/>
    <property type="evidence" value="ECO:0007669"/>
    <property type="project" value="UniProtKB-EC"/>
</dbReference>
<dbReference type="STRING" id="388280.SAMN04488057_103186"/>
<feature type="binding site" evidence="13">
    <location>
        <position position="285"/>
    </location>
    <ligand>
        <name>beta-D-galactose</name>
        <dbReference type="ChEBI" id="CHEBI:27667"/>
    </ligand>
</feature>
<evidence type="ECO:0000256" key="2">
    <source>
        <dbReference type="ARBA" id="ARBA00004496"/>
    </source>
</evidence>
<evidence type="ECO:0000256" key="9">
    <source>
        <dbReference type="ARBA" id="ARBA00023235"/>
    </source>
</evidence>
<dbReference type="GO" id="GO:0033499">
    <property type="term" value="P:galactose catabolic process via UDP-galactose, Leloir pathway"/>
    <property type="evidence" value="ECO:0007669"/>
    <property type="project" value="TreeGrafter"/>
</dbReference>
<evidence type="ECO:0000256" key="11">
    <source>
        <dbReference type="PIRNR" id="PIRNR005096"/>
    </source>
</evidence>
<dbReference type="AlphaFoldDB" id="A0A1M7LAC8"/>
<keyword evidence="16" id="KW-1185">Reference proteome</keyword>
<organism evidence="15 16">
    <name type="scientific">Cyclobacterium lianum</name>
    <dbReference type="NCBI Taxonomy" id="388280"/>
    <lineage>
        <taxon>Bacteria</taxon>
        <taxon>Pseudomonadati</taxon>
        <taxon>Bacteroidota</taxon>
        <taxon>Cytophagia</taxon>
        <taxon>Cytophagales</taxon>
        <taxon>Cyclobacteriaceae</taxon>
        <taxon>Cyclobacterium</taxon>
    </lineage>
</organism>
<dbReference type="PIRSF" id="PIRSF005096">
    <property type="entry name" value="GALM"/>
    <property type="match status" value="1"/>
</dbReference>
<dbReference type="Pfam" id="PF01263">
    <property type="entry name" value="Aldose_epim"/>
    <property type="match status" value="1"/>
</dbReference>
<feature type="active site" description="Proton acceptor" evidence="12">
    <location>
        <position position="352"/>
    </location>
</feature>
<evidence type="ECO:0000256" key="7">
    <source>
        <dbReference type="ARBA" id="ARBA00022553"/>
    </source>
</evidence>
<accession>A0A1M7LAC8</accession>
<dbReference type="InterPro" id="IPR008183">
    <property type="entry name" value="Aldose_1/G6P_1-epimerase"/>
</dbReference>
<evidence type="ECO:0000256" key="10">
    <source>
        <dbReference type="ARBA" id="ARBA00023277"/>
    </source>
</evidence>
<evidence type="ECO:0000256" key="14">
    <source>
        <dbReference type="PIRSR" id="PIRSR005096-3"/>
    </source>
</evidence>
<evidence type="ECO:0000256" key="6">
    <source>
        <dbReference type="ARBA" id="ARBA00022490"/>
    </source>
</evidence>
<evidence type="ECO:0000256" key="5">
    <source>
        <dbReference type="ARBA" id="ARBA00011245"/>
    </source>
</evidence>
<proteinExistence type="inferred from homology"/>
<protein>
    <recommendedName>
        <fullName evidence="11">Aldose 1-epimerase</fullName>
        <ecNumber evidence="11">5.1.3.3</ecNumber>
    </recommendedName>
</protein>
<evidence type="ECO:0000256" key="13">
    <source>
        <dbReference type="PIRSR" id="PIRSR005096-2"/>
    </source>
</evidence>
<comment type="cofactor">
    <cofactor evidence="1">
        <name>Ca(2+)</name>
        <dbReference type="ChEBI" id="CHEBI:29108"/>
    </cofactor>
</comment>
<sequence length="388" mass="43215">MKSIIICASLLSVLTLGCGPGETQEANEKQEPQSLTAMDESNFEKTIDGKPVKLYRLTNANGMEMTVTNFGARVVELFAPDKEGNFEDVVLGYDNLEDYINNPGSYYGAPIGRYGNRIADAQFTLDGQTYALEANNGPNNLHGWPGGYHIVVWEVIEATDQKLAMKYVSEDGHGGFPGELTVHMNYFLTDDNEFKITYEARTDKPTIANLTHHSFFNLNGHGEGDVKNHMLKLEADRFTPVNEVLIPLGELRPVKGTPMDFTSPHLIGERIDSDYPQLQIAGGYDHNWVINREEGSDDTLLAATVWVPENGRKMEVYTDQPGVQVYTGNFMDGTSASKGDKTYGKRGAICLETQHFPDSPNQTQFPSVTLRPEETYTHECVYKFSVMD</sequence>